<accession>A0A017HDT6</accession>
<name>A0A017HDT6_9RHOB</name>
<sequence length="47" mass="5012">MIDGLILPAATIEKIIAEPSDQFVSMRSSKKMVVASPTIEPIDILAA</sequence>
<gene>
    <name evidence="1" type="ORF">Lokhon_02021</name>
</gene>
<organism evidence="1 2">
    <name type="scientific">Limimaricola hongkongensis DSM 17492</name>
    <dbReference type="NCBI Taxonomy" id="1122180"/>
    <lineage>
        <taxon>Bacteria</taxon>
        <taxon>Pseudomonadati</taxon>
        <taxon>Pseudomonadota</taxon>
        <taxon>Alphaproteobacteria</taxon>
        <taxon>Rhodobacterales</taxon>
        <taxon>Paracoccaceae</taxon>
        <taxon>Limimaricola</taxon>
    </lineage>
</organism>
<dbReference type="Proteomes" id="UP000025047">
    <property type="component" value="Unassembled WGS sequence"/>
</dbReference>
<proteinExistence type="predicted"/>
<reference evidence="1 2" key="1">
    <citation type="submission" date="2013-03" db="EMBL/GenBank/DDBJ databases">
        <authorList>
            <person name="Fiebig A."/>
            <person name="Goeker M."/>
            <person name="Klenk H.-P.P."/>
        </authorList>
    </citation>
    <scope>NUCLEOTIDE SEQUENCE [LARGE SCALE GENOMIC DNA]</scope>
    <source>
        <strain evidence="1 2">DSM 17492</strain>
    </source>
</reference>
<evidence type="ECO:0000313" key="2">
    <source>
        <dbReference type="Proteomes" id="UP000025047"/>
    </source>
</evidence>
<dbReference type="HOGENOM" id="CLU_3169898_0_0_5"/>
<protein>
    <submittedName>
        <fullName evidence="1">Uncharacterized protein</fullName>
    </submittedName>
</protein>
<comment type="caution">
    <text evidence="1">The sequence shown here is derived from an EMBL/GenBank/DDBJ whole genome shotgun (WGS) entry which is preliminary data.</text>
</comment>
<evidence type="ECO:0000313" key="1">
    <source>
        <dbReference type="EMBL" id="EYD71949.1"/>
    </source>
</evidence>
<keyword evidence="2" id="KW-1185">Reference proteome</keyword>
<dbReference type="AlphaFoldDB" id="A0A017HDT6"/>
<dbReference type="EMBL" id="APGJ01000006">
    <property type="protein sequence ID" value="EYD71949.1"/>
    <property type="molecule type" value="Genomic_DNA"/>
</dbReference>